<accession>A0AAU9JQW5</accession>
<sequence>MAQSVPLTDMLVAVDNNLPSASIIRDPSGNAYTFYKYKGTIAERASLEWNPSSLARKSKYSAIRGSHLVIVMNPNDDITEMIQPNIIPANFFNKTRLTDHDLTPFMDDHNDRLTLHRDFRLVVLLTAPGVPHCLQRYIDAGDFKFIDIV</sequence>
<dbReference type="AlphaFoldDB" id="A0AAU9JQW5"/>
<keyword evidence="2" id="KW-1185">Reference proteome</keyword>
<gene>
    <name evidence="1" type="ORF">BSTOLATCC_MIC49254</name>
</gene>
<evidence type="ECO:0000313" key="2">
    <source>
        <dbReference type="Proteomes" id="UP001162131"/>
    </source>
</evidence>
<name>A0AAU9JQW5_9CILI</name>
<protein>
    <submittedName>
        <fullName evidence="1">Uncharacterized protein</fullName>
    </submittedName>
</protein>
<proteinExistence type="predicted"/>
<comment type="caution">
    <text evidence="1">The sequence shown here is derived from an EMBL/GenBank/DDBJ whole genome shotgun (WGS) entry which is preliminary data.</text>
</comment>
<evidence type="ECO:0000313" key="1">
    <source>
        <dbReference type="EMBL" id="CAG9329627.1"/>
    </source>
</evidence>
<dbReference type="Proteomes" id="UP001162131">
    <property type="component" value="Unassembled WGS sequence"/>
</dbReference>
<organism evidence="1 2">
    <name type="scientific">Blepharisma stoltei</name>
    <dbReference type="NCBI Taxonomy" id="1481888"/>
    <lineage>
        <taxon>Eukaryota</taxon>
        <taxon>Sar</taxon>
        <taxon>Alveolata</taxon>
        <taxon>Ciliophora</taxon>
        <taxon>Postciliodesmatophora</taxon>
        <taxon>Heterotrichea</taxon>
        <taxon>Heterotrichida</taxon>
        <taxon>Blepharismidae</taxon>
        <taxon>Blepharisma</taxon>
    </lineage>
</organism>
<dbReference type="EMBL" id="CAJZBQ010000048">
    <property type="protein sequence ID" value="CAG9329627.1"/>
    <property type="molecule type" value="Genomic_DNA"/>
</dbReference>
<reference evidence="1" key="1">
    <citation type="submission" date="2021-09" db="EMBL/GenBank/DDBJ databases">
        <authorList>
            <consortium name="AG Swart"/>
            <person name="Singh M."/>
            <person name="Singh A."/>
            <person name="Seah K."/>
            <person name="Emmerich C."/>
        </authorList>
    </citation>
    <scope>NUCLEOTIDE SEQUENCE</scope>
    <source>
        <strain evidence="1">ATCC30299</strain>
    </source>
</reference>